<accession>A0AAV8XKL7</accession>
<organism evidence="1 2">
    <name type="scientific">Aromia moschata</name>
    <dbReference type="NCBI Taxonomy" id="1265417"/>
    <lineage>
        <taxon>Eukaryota</taxon>
        <taxon>Metazoa</taxon>
        <taxon>Ecdysozoa</taxon>
        <taxon>Arthropoda</taxon>
        <taxon>Hexapoda</taxon>
        <taxon>Insecta</taxon>
        <taxon>Pterygota</taxon>
        <taxon>Neoptera</taxon>
        <taxon>Endopterygota</taxon>
        <taxon>Coleoptera</taxon>
        <taxon>Polyphaga</taxon>
        <taxon>Cucujiformia</taxon>
        <taxon>Chrysomeloidea</taxon>
        <taxon>Cerambycidae</taxon>
        <taxon>Cerambycinae</taxon>
        <taxon>Callichromatini</taxon>
        <taxon>Aromia</taxon>
    </lineage>
</organism>
<evidence type="ECO:0000313" key="2">
    <source>
        <dbReference type="Proteomes" id="UP001162162"/>
    </source>
</evidence>
<sequence length="163" mass="18462">MDQGVLRHDFEMNRLRSSNAASILENIKELLAEAHPEGLKETPSCLTEFCKQVIDSNGLEIVRDIMIAFPSSEKVNRQCFKLLKALAGNDHCKTLIIQKNSDRKLPVGRLGISRARNKPQRKVFLDLGVEELLQASLKKFEDIAYDIKAALRDLDCNVQLKEE</sequence>
<gene>
    <name evidence="1" type="ORF">NQ318_005936</name>
</gene>
<reference evidence="1" key="1">
    <citation type="journal article" date="2023" name="Insect Mol. Biol.">
        <title>Genome sequencing provides insights into the evolution of gene families encoding plant cell wall-degrading enzymes in longhorned beetles.</title>
        <authorList>
            <person name="Shin N.R."/>
            <person name="Okamura Y."/>
            <person name="Kirsch R."/>
            <person name="Pauchet Y."/>
        </authorList>
    </citation>
    <scope>NUCLEOTIDE SEQUENCE</scope>
    <source>
        <strain evidence="1">AMC_N1</strain>
    </source>
</reference>
<protein>
    <submittedName>
        <fullName evidence="1">Uncharacterized protein</fullName>
    </submittedName>
</protein>
<keyword evidence="2" id="KW-1185">Reference proteome</keyword>
<comment type="caution">
    <text evidence="1">The sequence shown here is derived from an EMBL/GenBank/DDBJ whole genome shotgun (WGS) entry which is preliminary data.</text>
</comment>
<proteinExistence type="predicted"/>
<dbReference type="EMBL" id="JAPWTK010000508">
    <property type="protein sequence ID" value="KAJ8939116.1"/>
    <property type="molecule type" value="Genomic_DNA"/>
</dbReference>
<name>A0AAV8XKL7_9CUCU</name>
<dbReference type="AlphaFoldDB" id="A0AAV8XKL7"/>
<dbReference type="Proteomes" id="UP001162162">
    <property type="component" value="Unassembled WGS sequence"/>
</dbReference>
<evidence type="ECO:0000313" key="1">
    <source>
        <dbReference type="EMBL" id="KAJ8939116.1"/>
    </source>
</evidence>